<dbReference type="AlphaFoldDB" id="A0A0H2RZM0"/>
<keyword evidence="4" id="KW-1185">Reference proteome</keyword>
<feature type="compositionally biased region" description="Basic and acidic residues" evidence="1">
    <location>
        <begin position="187"/>
        <end position="206"/>
    </location>
</feature>
<evidence type="ECO:0000313" key="3">
    <source>
        <dbReference type="EMBL" id="KLO14913.1"/>
    </source>
</evidence>
<feature type="compositionally biased region" description="Low complexity" evidence="1">
    <location>
        <begin position="346"/>
        <end position="360"/>
    </location>
</feature>
<dbReference type="SUPFAM" id="SSF50044">
    <property type="entry name" value="SH3-domain"/>
    <property type="match status" value="1"/>
</dbReference>
<protein>
    <recommendedName>
        <fullName evidence="5">SH3 domain-containing protein</fullName>
    </recommendedName>
</protein>
<feature type="compositionally biased region" description="Low complexity" evidence="1">
    <location>
        <begin position="254"/>
        <end position="265"/>
    </location>
</feature>
<proteinExistence type="predicted"/>
<dbReference type="EMBL" id="KQ085937">
    <property type="protein sequence ID" value="KLO14913.1"/>
    <property type="molecule type" value="Genomic_DNA"/>
</dbReference>
<feature type="region of interest" description="Disordered" evidence="1">
    <location>
        <begin position="157"/>
        <end position="376"/>
    </location>
</feature>
<evidence type="ECO:0000256" key="1">
    <source>
        <dbReference type="SAM" id="MobiDB-lite"/>
    </source>
</evidence>
<sequence>MAPFVLFPSRLSERGFAHVAERLAPQAGSIPLLYKSEPAEHSQTAPFLLERRGATTPQLQQPGPVTTFTTTAGDIKALIAIIVVLSVTCLTVAAWKLRAWRRRRKARVGITDPEVPTPELSPLPEMIQSEKRRLSMNKRTIIDFNFDASGLQFPTPPKAARLLPPTPVPGVGWVPQIRSQPTQRQPHKTEVTGRESDTPSEPERPKSARTRTSNSSSRLSKLLSAARKSKSSETSFEIIPPVPPLPYEVQSNRSSTSSAYSLTDSSSDDDASSTDSKGEKKRRKFRPLPPVRTDARGLPRLPTVIIQDDISPAPHVNQHSPAPPSYRAEPLRSPSRYDSIIRDKPLTPLKTPTTSGSSKKASTHTRSSSSTDVGRVKRLPRLVTVVATYSPNPDRDDEMHIKLGDTLRLSEEFKDGWCRVQRLGSGGRRRSRSVSSKAEPVDEGVIPQFCVKDRPDFVSRHSFSPLTSGTFPKPFRLSARR</sequence>
<feature type="region of interest" description="Disordered" evidence="1">
    <location>
        <begin position="462"/>
        <end position="481"/>
    </location>
</feature>
<keyword evidence="2" id="KW-0812">Transmembrane</keyword>
<evidence type="ECO:0000313" key="4">
    <source>
        <dbReference type="Proteomes" id="UP000053477"/>
    </source>
</evidence>
<dbReference type="STRING" id="27342.A0A0H2RZM0"/>
<name>A0A0H2RZM0_9AGAM</name>
<reference evidence="3 4" key="1">
    <citation type="submission" date="2015-04" db="EMBL/GenBank/DDBJ databases">
        <title>Complete genome sequence of Schizopora paradoxa KUC8140, a cosmopolitan wood degrader in East Asia.</title>
        <authorList>
            <consortium name="DOE Joint Genome Institute"/>
            <person name="Min B."/>
            <person name="Park H."/>
            <person name="Jang Y."/>
            <person name="Kim J.-J."/>
            <person name="Kim K.H."/>
            <person name="Pangilinan J."/>
            <person name="Lipzen A."/>
            <person name="Riley R."/>
            <person name="Grigoriev I.V."/>
            <person name="Spatafora J.W."/>
            <person name="Choi I.-G."/>
        </authorList>
    </citation>
    <scope>NUCLEOTIDE SEQUENCE [LARGE SCALE GENOMIC DNA]</scope>
    <source>
        <strain evidence="3 4">KUC8140</strain>
    </source>
</reference>
<dbReference type="Proteomes" id="UP000053477">
    <property type="component" value="Unassembled WGS sequence"/>
</dbReference>
<evidence type="ECO:0000256" key="2">
    <source>
        <dbReference type="SAM" id="Phobius"/>
    </source>
</evidence>
<feature type="transmembrane region" description="Helical" evidence="2">
    <location>
        <begin position="77"/>
        <end position="97"/>
    </location>
</feature>
<dbReference type="OrthoDB" id="5340910at2759"/>
<organism evidence="3 4">
    <name type="scientific">Schizopora paradoxa</name>
    <dbReference type="NCBI Taxonomy" id="27342"/>
    <lineage>
        <taxon>Eukaryota</taxon>
        <taxon>Fungi</taxon>
        <taxon>Dikarya</taxon>
        <taxon>Basidiomycota</taxon>
        <taxon>Agaricomycotina</taxon>
        <taxon>Agaricomycetes</taxon>
        <taxon>Hymenochaetales</taxon>
        <taxon>Schizoporaceae</taxon>
        <taxon>Schizopora</taxon>
    </lineage>
</organism>
<dbReference type="InterPro" id="IPR036028">
    <property type="entry name" value="SH3-like_dom_sf"/>
</dbReference>
<keyword evidence="2" id="KW-0472">Membrane</keyword>
<evidence type="ECO:0008006" key="5">
    <source>
        <dbReference type="Google" id="ProtNLM"/>
    </source>
</evidence>
<gene>
    <name evidence="3" type="ORF">SCHPADRAFT_291409</name>
</gene>
<dbReference type="Gene3D" id="2.30.30.40">
    <property type="entry name" value="SH3 Domains"/>
    <property type="match status" value="1"/>
</dbReference>
<keyword evidence="2" id="KW-1133">Transmembrane helix</keyword>
<accession>A0A0H2RZM0</accession>
<dbReference type="InParanoid" id="A0A0H2RZM0"/>
<feature type="compositionally biased region" description="Low complexity" evidence="1">
    <location>
        <begin position="210"/>
        <end position="226"/>
    </location>
</feature>